<evidence type="ECO:0008006" key="4">
    <source>
        <dbReference type="Google" id="ProtNLM"/>
    </source>
</evidence>
<evidence type="ECO:0000313" key="2">
    <source>
        <dbReference type="EMBL" id="PPK87978.1"/>
    </source>
</evidence>
<feature type="transmembrane region" description="Helical" evidence="1">
    <location>
        <begin position="6"/>
        <end position="30"/>
    </location>
</feature>
<feature type="transmembrane region" description="Helical" evidence="1">
    <location>
        <begin position="205"/>
        <end position="223"/>
    </location>
</feature>
<protein>
    <recommendedName>
        <fullName evidence="4">Glucosyltransferase GtrII-like protein</fullName>
    </recommendedName>
</protein>
<keyword evidence="3" id="KW-1185">Reference proteome</keyword>
<dbReference type="AlphaFoldDB" id="A0A2S6I919"/>
<comment type="caution">
    <text evidence="2">The sequence shown here is derived from an EMBL/GenBank/DDBJ whole genome shotgun (WGS) entry which is preliminary data.</text>
</comment>
<dbReference type="EMBL" id="PTJC01000005">
    <property type="protein sequence ID" value="PPK87978.1"/>
    <property type="molecule type" value="Genomic_DNA"/>
</dbReference>
<feature type="transmembrane region" description="Helical" evidence="1">
    <location>
        <begin position="243"/>
        <end position="275"/>
    </location>
</feature>
<feature type="transmembrane region" description="Helical" evidence="1">
    <location>
        <begin position="167"/>
        <end position="196"/>
    </location>
</feature>
<keyword evidence="1" id="KW-0472">Membrane</keyword>
<sequence>MHDRSAPAGTILTVTSLLCMLPFLVSCFYWHPVGTHAVDWISNWGGKYDTVSWWEQQLDWYTTTMGRYSSTALLSTVGNWYRLSTARIVVLVLHLALGGALFFLASTLLQNWKTGLVVTLTVLALYLSQLSNPYDSLYRLTGLFIYQTGLISSLVLAGLLWRGHIFLALPVIVFTVGTNEISLLHTGLLIGSYILLRPECLRTPAGWSLIVTAALSAAVALLAPGNWVRADLYHSAAFSDLTLVGVVIASGVYLMVSWISSTSLLPILLLCGALLPRISFTRRQRQFTILMSLVLPVLSVAPVLVATRGESLPEGITDWQIIPTVMLLIMVVTSLPRLILPGKAIVTLAVFIGLANLLGGLYIDRGREGPPRGPIDRIVIASPPGAAWLQLLTGKTQRYDQSVERQYAVAQECEAGDCVVPPMAESETYLYDASYDRRVLPYGDPWFGYLVNRPDIVVFAKQPAVERR</sequence>
<feature type="transmembrane region" description="Helical" evidence="1">
    <location>
        <begin position="287"/>
        <end position="307"/>
    </location>
</feature>
<feature type="transmembrane region" description="Helical" evidence="1">
    <location>
        <begin position="319"/>
        <end position="338"/>
    </location>
</feature>
<dbReference type="PROSITE" id="PS51257">
    <property type="entry name" value="PROKAR_LIPOPROTEIN"/>
    <property type="match status" value="1"/>
</dbReference>
<feature type="transmembrane region" description="Helical" evidence="1">
    <location>
        <begin position="345"/>
        <end position="363"/>
    </location>
</feature>
<organism evidence="2 3">
    <name type="scientific">Neolewinella xylanilytica</name>
    <dbReference type="NCBI Taxonomy" id="1514080"/>
    <lineage>
        <taxon>Bacteria</taxon>
        <taxon>Pseudomonadati</taxon>
        <taxon>Bacteroidota</taxon>
        <taxon>Saprospiria</taxon>
        <taxon>Saprospirales</taxon>
        <taxon>Lewinellaceae</taxon>
        <taxon>Neolewinella</taxon>
    </lineage>
</organism>
<feature type="transmembrane region" description="Helical" evidence="1">
    <location>
        <begin position="88"/>
        <end position="106"/>
    </location>
</feature>
<reference evidence="2 3" key="1">
    <citation type="submission" date="2018-02" db="EMBL/GenBank/DDBJ databases">
        <title>Genomic Encyclopedia of Archaeal and Bacterial Type Strains, Phase II (KMG-II): from individual species to whole genera.</title>
        <authorList>
            <person name="Goeker M."/>
        </authorList>
    </citation>
    <scope>NUCLEOTIDE SEQUENCE [LARGE SCALE GENOMIC DNA]</scope>
    <source>
        <strain evidence="2 3">DSM 29526</strain>
    </source>
</reference>
<accession>A0A2S6I919</accession>
<feature type="transmembrane region" description="Helical" evidence="1">
    <location>
        <begin position="140"/>
        <end position="161"/>
    </location>
</feature>
<dbReference type="Proteomes" id="UP000237662">
    <property type="component" value="Unassembled WGS sequence"/>
</dbReference>
<gene>
    <name evidence="2" type="ORF">CLV84_0939</name>
</gene>
<evidence type="ECO:0000313" key="3">
    <source>
        <dbReference type="Proteomes" id="UP000237662"/>
    </source>
</evidence>
<keyword evidence="1" id="KW-0812">Transmembrane</keyword>
<keyword evidence="1" id="KW-1133">Transmembrane helix</keyword>
<evidence type="ECO:0000256" key="1">
    <source>
        <dbReference type="SAM" id="Phobius"/>
    </source>
</evidence>
<proteinExistence type="predicted"/>
<name>A0A2S6I919_9BACT</name>